<dbReference type="InterPro" id="IPR032675">
    <property type="entry name" value="LRR_dom_sf"/>
</dbReference>
<gene>
    <name evidence="1" type="ORF">FWILDA_LOCUS604</name>
</gene>
<comment type="caution">
    <text evidence="1">The sequence shown here is derived from an EMBL/GenBank/DDBJ whole genome shotgun (WGS) entry which is preliminary data.</text>
</comment>
<keyword evidence="2" id="KW-1185">Reference proteome</keyword>
<evidence type="ECO:0000313" key="2">
    <source>
        <dbReference type="Proteomes" id="UP001153678"/>
    </source>
</evidence>
<dbReference type="AlphaFoldDB" id="A0A9W4WHP5"/>
<dbReference type="Proteomes" id="UP001153678">
    <property type="component" value="Unassembled WGS sequence"/>
</dbReference>
<dbReference type="Gene3D" id="3.80.10.10">
    <property type="entry name" value="Ribonuclease Inhibitor"/>
    <property type="match status" value="1"/>
</dbReference>
<evidence type="ECO:0000313" key="1">
    <source>
        <dbReference type="EMBL" id="CAI2162526.1"/>
    </source>
</evidence>
<dbReference type="OrthoDB" id="5297217at2759"/>
<dbReference type="SUPFAM" id="SSF52047">
    <property type="entry name" value="RNI-like"/>
    <property type="match status" value="1"/>
</dbReference>
<accession>A0A9W4WHP5</accession>
<sequence>MSGPLTADCLNEMLEYLEDDKVTLHSCLLVNIDWCKASVRILWRNVWNLIYDSYDNHKVERSIINTLVSCLPNESKDLLYKNNIGIKPPWRSPILNYASYCKVLPIREIVLMIKRVLKNQLMHSQYSKYSKYLITQELFKMFMNQITSLKSLDYRLGYIKQVQNVTFTYFSGAKNCLKDLSEFKCDSNIYFEVFYQLSQICHNIESMSISFKENISDGLADLISSQKNLKQLKLMQSHNGMDWSVIIPSMKNLSTSLTKLALFGENNIPMSFISLFTNLQEIIFSFEHLGSFDDFSELQHVRFPHLKVLKFKYECPKYKYLNKFLEVNGMNLKEFNVNYDNDSLNFSIAKYCPNLKSLFTIFIDNDVKTFKSILESCQQLESIKVLCGDEYLNEKHVLNIIAKYSPKSFHTLKLYNEMDSDLLPIDLENFLINWEKRVPKLSLSLIVIKSNRVNSLENNEENMRIIEKYKKLGVIEKFRIDEFNS</sequence>
<protein>
    <submittedName>
        <fullName evidence="1">13027_t:CDS:1</fullName>
    </submittedName>
</protein>
<reference evidence="1" key="1">
    <citation type="submission" date="2022-08" db="EMBL/GenBank/DDBJ databases">
        <authorList>
            <person name="Kallberg Y."/>
            <person name="Tangrot J."/>
            <person name="Rosling A."/>
        </authorList>
    </citation>
    <scope>NUCLEOTIDE SEQUENCE</scope>
    <source>
        <strain evidence="1">Wild A</strain>
    </source>
</reference>
<organism evidence="1 2">
    <name type="scientific">Funneliformis geosporum</name>
    <dbReference type="NCBI Taxonomy" id="1117311"/>
    <lineage>
        <taxon>Eukaryota</taxon>
        <taxon>Fungi</taxon>
        <taxon>Fungi incertae sedis</taxon>
        <taxon>Mucoromycota</taxon>
        <taxon>Glomeromycotina</taxon>
        <taxon>Glomeromycetes</taxon>
        <taxon>Glomerales</taxon>
        <taxon>Glomeraceae</taxon>
        <taxon>Funneliformis</taxon>
    </lineage>
</organism>
<name>A0A9W4WHP5_9GLOM</name>
<dbReference type="EMBL" id="CAMKVN010000041">
    <property type="protein sequence ID" value="CAI2162526.1"/>
    <property type="molecule type" value="Genomic_DNA"/>
</dbReference>
<proteinExistence type="predicted"/>